<dbReference type="InterPro" id="IPR036318">
    <property type="entry name" value="FAD-bd_PCMH-like_sf"/>
</dbReference>
<dbReference type="PANTHER" id="PTHR42659:SF9">
    <property type="entry name" value="XANTHINE DEHYDROGENASE FAD-BINDING SUBUNIT XDHB-RELATED"/>
    <property type="match status" value="1"/>
</dbReference>
<reference evidence="5 6" key="1">
    <citation type="submission" date="2020-08" db="EMBL/GenBank/DDBJ databases">
        <title>Clostridia isolated from Swiss meat.</title>
        <authorList>
            <person name="Wambui J."/>
            <person name="Stevens M.J.A."/>
            <person name="Stephan R."/>
        </authorList>
    </citation>
    <scope>NUCLEOTIDE SEQUENCE [LARGE SCALE GENOMIC DNA]</scope>
    <source>
        <strain evidence="5 6">CM001</strain>
    </source>
</reference>
<keyword evidence="3" id="KW-0560">Oxidoreductase</keyword>
<dbReference type="NCBIfam" id="NF007427">
    <property type="entry name" value="PRK09971.1"/>
    <property type="match status" value="1"/>
</dbReference>
<dbReference type="FunFam" id="3.30.465.10:FF:000017">
    <property type="entry name" value="Xanthine dehydrogenase, FAD binding subunit"/>
    <property type="match status" value="1"/>
</dbReference>
<dbReference type="GO" id="GO:0071949">
    <property type="term" value="F:FAD binding"/>
    <property type="evidence" value="ECO:0007669"/>
    <property type="project" value="InterPro"/>
</dbReference>
<gene>
    <name evidence="5" type="primary">xdhB</name>
    <name evidence="5" type="ORF">H7E68_13285</name>
</gene>
<dbReference type="Pfam" id="PF00941">
    <property type="entry name" value="FAD_binding_5"/>
    <property type="match status" value="1"/>
</dbReference>
<dbReference type="GO" id="GO:0002197">
    <property type="term" value="C:xanthine dehydrogenase complex"/>
    <property type="evidence" value="ECO:0007669"/>
    <property type="project" value="InterPro"/>
</dbReference>
<keyword evidence="1" id="KW-0285">Flavoprotein</keyword>
<dbReference type="EMBL" id="JACKWY010000007">
    <property type="protein sequence ID" value="MBB6715678.1"/>
    <property type="molecule type" value="Genomic_DNA"/>
</dbReference>
<dbReference type="SMART" id="SM01092">
    <property type="entry name" value="CO_deh_flav_C"/>
    <property type="match status" value="1"/>
</dbReference>
<dbReference type="SUPFAM" id="SSF56176">
    <property type="entry name" value="FAD-binding/transporter-associated domain-like"/>
    <property type="match status" value="1"/>
</dbReference>
<dbReference type="InterPro" id="IPR050031">
    <property type="entry name" value="XdhB_XDHase"/>
</dbReference>
<dbReference type="PROSITE" id="PS51387">
    <property type="entry name" value="FAD_PCMH"/>
    <property type="match status" value="1"/>
</dbReference>
<evidence type="ECO:0000256" key="1">
    <source>
        <dbReference type="ARBA" id="ARBA00022630"/>
    </source>
</evidence>
<accession>A0A7X0SDK3</accession>
<dbReference type="InterPro" id="IPR051312">
    <property type="entry name" value="Diverse_Substr_Oxidored"/>
</dbReference>
<protein>
    <submittedName>
        <fullName evidence="5">Xanthine dehydrogenase FAD-binding subunit XdhB</fullName>
    </submittedName>
</protein>
<dbReference type="Gene3D" id="3.30.43.10">
    <property type="entry name" value="Uridine Diphospho-n-acetylenolpyruvylglucosamine Reductase, domain 2"/>
    <property type="match status" value="1"/>
</dbReference>
<evidence type="ECO:0000259" key="4">
    <source>
        <dbReference type="PROSITE" id="PS51387"/>
    </source>
</evidence>
<comment type="caution">
    <text evidence="5">The sequence shown here is derived from an EMBL/GenBank/DDBJ whole genome shotgun (WGS) entry which is preliminary data.</text>
</comment>
<name>A0A7X0SDK3_9CLOT</name>
<dbReference type="Gene3D" id="3.30.465.10">
    <property type="match status" value="1"/>
</dbReference>
<evidence type="ECO:0000313" key="5">
    <source>
        <dbReference type="EMBL" id="MBB6715678.1"/>
    </source>
</evidence>
<evidence type="ECO:0000256" key="3">
    <source>
        <dbReference type="ARBA" id="ARBA00023002"/>
    </source>
</evidence>
<dbReference type="InterPro" id="IPR002346">
    <property type="entry name" value="Mopterin_DH_FAD-bd"/>
</dbReference>
<feature type="domain" description="FAD-binding PCMH-type" evidence="4">
    <location>
        <begin position="1"/>
        <end position="176"/>
    </location>
</feature>
<dbReference type="InterPro" id="IPR016169">
    <property type="entry name" value="FAD-bd_PCMH_sub2"/>
</dbReference>
<dbReference type="NCBIfam" id="NF043083">
    <property type="entry name" value="XdhB_XDHase"/>
    <property type="match status" value="1"/>
</dbReference>
<organism evidence="5 6">
    <name type="scientific">Clostridium gasigenes</name>
    <dbReference type="NCBI Taxonomy" id="94869"/>
    <lineage>
        <taxon>Bacteria</taxon>
        <taxon>Bacillati</taxon>
        <taxon>Bacillota</taxon>
        <taxon>Clostridia</taxon>
        <taxon>Eubacteriales</taxon>
        <taxon>Clostridiaceae</taxon>
        <taxon>Clostridium</taxon>
    </lineage>
</organism>
<dbReference type="InterPro" id="IPR005107">
    <property type="entry name" value="CO_DH_flav_C"/>
</dbReference>
<dbReference type="Proteomes" id="UP000585258">
    <property type="component" value="Unassembled WGS sequence"/>
</dbReference>
<dbReference type="SUPFAM" id="SSF55447">
    <property type="entry name" value="CO dehydrogenase flavoprotein C-terminal domain-like"/>
    <property type="match status" value="1"/>
</dbReference>
<dbReference type="InterPro" id="IPR016167">
    <property type="entry name" value="FAD-bd_PCMH_sub1"/>
</dbReference>
<dbReference type="Pfam" id="PF03450">
    <property type="entry name" value="CO_deh_flav_C"/>
    <property type="match status" value="1"/>
</dbReference>
<dbReference type="RefSeq" id="WP_185164878.1">
    <property type="nucleotide sequence ID" value="NZ_JACKWY010000007.1"/>
</dbReference>
<evidence type="ECO:0000313" key="6">
    <source>
        <dbReference type="Proteomes" id="UP000585258"/>
    </source>
</evidence>
<sequence length="290" mass="32260">MFDIKGIVEPETLNEALDMLNKNTSLKIIAGGTDVLIRLHHRSIENVELISLRKIEGLDEIKILENKDIEIGAMTSFRKIFRNQIITDNISILGEAAVSMGGPQVRNMATIGGNICNGAVSADSASTLYALNAKLKLQNSNGERIIPINEFYLGPGKVDLKKDEILTKIIIEKKSYENTKGHYIKFSNRKAMDIAMIGVAVVLIEEDNKFKDLRIALGVAAPTPIRCIEAENYAKGIEINEENIESIAKETMKSTKARNSWRASKDFREHLIKVLTVRAIKEIINKGDVQ</sequence>
<evidence type="ECO:0000256" key="2">
    <source>
        <dbReference type="ARBA" id="ARBA00022827"/>
    </source>
</evidence>
<dbReference type="InterPro" id="IPR016166">
    <property type="entry name" value="FAD-bd_PCMH"/>
</dbReference>
<dbReference type="GO" id="GO:0004854">
    <property type="term" value="F:xanthine dehydrogenase activity"/>
    <property type="evidence" value="ECO:0007669"/>
    <property type="project" value="InterPro"/>
</dbReference>
<dbReference type="Gene3D" id="3.30.390.50">
    <property type="entry name" value="CO dehydrogenase flavoprotein, C-terminal domain"/>
    <property type="match status" value="1"/>
</dbReference>
<dbReference type="AlphaFoldDB" id="A0A7X0SDK3"/>
<proteinExistence type="predicted"/>
<keyword evidence="2" id="KW-0274">FAD</keyword>
<dbReference type="InterPro" id="IPR036683">
    <property type="entry name" value="CO_DH_flav_C_dom_sf"/>
</dbReference>
<dbReference type="PANTHER" id="PTHR42659">
    <property type="entry name" value="XANTHINE DEHYDROGENASE SUBUNIT C-RELATED"/>
    <property type="match status" value="1"/>
</dbReference>